<feature type="transmembrane region" description="Helical" evidence="2">
    <location>
        <begin position="55"/>
        <end position="78"/>
    </location>
</feature>
<keyword evidence="4" id="KW-1185">Reference proteome</keyword>
<evidence type="ECO:0000313" key="3">
    <source>
        <dbReference type="EMBL" id="MET9845130.1"/>
    </source>
</evidence>
<evidence type="ECO:0000256" key="2">
    <source>
        <dbReference type="SAM" id="Phobius"/>
    </source>
</evidence>
<evidence type="ECO:0000313" key="4">
    <source>
        <dbReference type="Proteomes" id="UP001550210"/>
    </source>
</evidence>
<accession>A0ABV2UU97</accession>
<keyword evidence="2" id="KW-0812">Transmembrane</keyword>
<evidence type="ECO:0000256" key="1">
    <source>
        <dbReference type="SAM" id="MobiDB-lite"/>
    </source>
</evidence>
<dbReference type="EMBL" id="JBEXPZ010000012">
    <property type="protein sequence ID" value="MET9845130.1"/>
    <property type="molecule type" value="Genomic_DNA"/>
</dbReference>
<keyword evidence="2" id="KW-1133">Transmembrane helix</keyword>
<dbReference type="Proteomes" id="UP001550210">
    <property type="component" value="Unassembled WGS sequence"/>
</dbReference>
<proteinExistence type="predicted"/>
<protein>
    <submittedName>
        <fullName evidence="3">Uncharacterized protein</fullName>
    </submittedName>
</protein>
<feature type="region of interest" description="Disordered" evidence="1">
    <location>
        <begin position="1"/>
        <end position="33"/>
    </location>
</feature>
<keyword evidence="2" id="KW-0472">Membrane</keyword>
<sequence length="81" mass="9957">MPPEQRESDTEQRLDSEQRLDAEQRLDPEQRLDAERDLDSERRRLVEEKKNERYVWWYLAYFLFGIHLVAFVMIYAVMHAK</sequence>
<comment type="caution">
    <text evidence="3">The sequence shown here is derived from an EMBL/GenBank/DDBJ whole genome shotgun (WGS) entry which is preliminary data.</text>
</comment>
<name>A0ABV2UU97_9ACTN</name>
<organism evidence="3 4">
    <name type="scientific">Streptomyces ossamyceticus</name>
    <dbReference type="NCBI Taxonomy" id="249581"/>
    <lineage>
        <taxon>Bacteria</taxon>
        <taxon>Bacillati</taxon>
        <taxon>Actinomycetota</taxon>
        <taxon>Actinomycetes</taxon>
        <taxon>Kitasatosporales</taxon>
        <taxon>Streptomycetaceae</taxon>
        <taxon>Streptomyces</taxon>
    </lineage>
</organism>
<reference evidence="3 4" key="1">
    <citation type="submission" date="2024-06" db="EMBL/GenBank/DDBJ databases">
        <title>The Natural Products Discovery Center: Release of the First 8490 Sequenced Strains for Exploring Actinobacteria Biosynthetic Diversity.</title>
        <authorList>
            <person name="Kalkreuter E."/>
            <person name="Kautsar S.A."/>
            <person name="Yang D."/>
            <person name="Bader C.D."/>
            <person name="Teijaro C.N."/>
            <person name="Fluegel L."/>
            <person name="Davis C.M."/>
            <person name="Simpson J.R."/>
            <person name="Lauterbach L."/>
            <person name="Steele A.D."/>
            <person name="Gui C."/>
            <person name="Meng S."/>
            <person name="Li G."/>
            <person name="Viehrig K."/>
            <person name="Ye F."/>
            <person name="Su P."/>
            <person name="Kiefer A.F."/>
            <person name="Nichols A."/>
            <person name="Cepeda A.J."/>
            <person name="Yan W."/>
            <person name="Fan B."/>
            <person name="Jiang Y."/>
            <person name="Adhikari A."/>
            <person name="Zheng C.-J."/>
            <person name="Schuster L."/>
            <person name="Cowan T.M."/>
            <person name="Smanski M.J."/>
            <person name="Chevrette M.G."/>
            <person name="De Carvalho L.P.S."/>
            <person name="Shen B."/>
        </authorList>
    </citation>
    <scope>NUCLEOTIDE SEQUENCE [LARGE SCALE GENOMIC DNA]</scope>
    <source>
        <strain evidence="3 4">NPDC006434</strain>
    </source>
</reference>
<dbReference type="RefSeq" id="WP_355395763.1">
    <property type="nucleotide sequence ID" value="NZ_JBEGHN010000008.1"/>
</dbReference>
<gene>
    <name evidence="3" type="ORF">ABZZ21_11210</name>
</gene>